<organism evidence="1 2">
    <name type="scientific">Halostagnicola kamekurae</name>
    <dbReference type="NCBI Taxonomy" id="619731"/>
    <lineage>
        <taxon>Archaea</taxon>
        <taxon>Methanobacteriati</taxon>
        <taxon>Methanobacteriota</taxon>
        <taxon>Stenosarchaea group</taxon>
        <taxon>Halobacteria</taxon>
        <taxon>Halobacteriales</taxon>
        <taxon>Natrialbaceae</taxon>
        <taxon>Halostagnicola</taxon>
    </lineage>
</organism>
<proteinExistence type="predicted"/>
<accession>A0A1I6TS96</accession>
<gene>
    <name evidence="1" type="ORF">SAMN04488556_3386</name>
</gene>
<protein>
    <submittedName>
        <fullName evidence="1">Uncharacterized protein</fullName>
    </submittedName>
</protein>
<name>A0A1I6TS96_9EURY</name>
<reference evidence="2" key="1">
    <citation type="submission" date="2016-10" db="EMBL/GenBank/DDBJ databases">
        <authorList>
            <person name="Varghese N."/>
            <person name="Submissions S."/>
        </authorList>
    </citation>
    <scope>NUCLEOTIDE SEQUENCE [LARGE SCALE GENOMIC DNA]</scope>
    <source>
        <strain evidence="2">DSM 22427</strain>
    </source>
</reference>
<evidence type="ECO:0000313" key="1">
    <source>
        <dbReference type="EMBL" id="SFS92133.1"/>
    </source>
</evidence>
<dbReference type="Proteomes" id="UP000199199">
    <property type="component" value="Unassembled WGS sequence"/>
</dbReference>
<dbReference type="AlphaFoldDB" id="A0A1I6TS96"/>
<evidence type="ECO:0000313" key="2">
    <source>
        <dbReference type="Proteomes" id="UP000199199"/>
    </source>
</evidence>
<dbReference type="EMBL" id="FOZS01000003">
    <property type="protein sequence ID" value="SFS92133.1"/>
    <property type="molecule type" value="Genomic_DNA"/>
</dbReference>
<keyword evidence="2" id="KW-1185">Reference proteome</keyword>
<sequence>MCNAEDERDTLADDAHVLRRVGTRCPVTTDWYSPCMGSLAVYGEEDVTKA</sequence>